<proteinExistence type="predicted"/>
<sequence length="265" mass="29450">MKPLPSVQDAGTISDLKKNDKMPTFLGNVTDYQQNSSCSFEIRGGVNNSANLVTYERTLKEKERYLDTTLMQRRKMMRDDEIVKEVNTWQNNHSIHLRGDSAWTGSQASVGGSQTLSWNDGKGELLDGGCAILRLRRMCVKKLAMKDMSPGTMGLLKENDDRLPDGAPNLELALGADMEPSKQGILPFLMGKPILKDGQDDQPAEKVTTKEEEEDVSACLSLSLSFPFPDKQGAAERISKVEQLLPDDRRRVNTSLLLFKGLSDE</sequence>
<dbReference type="AlphaFoldDB" id="A0A7J0EC18"/>
<dbReference type="EMBL" id="BJWL01000003">
    <property type="protein sequence ID" value="GFY83965.1"/>
    <property type="molecule type" value="Genomic_DNA"/>
</dbReference>
<evidence type="ECO:0000313" key="2">
    <source>
        <dbReference type="Proteomes" id="UP000585474"/>
    </source>
</evidence>
<reference evidence="1 2" key="1">
    <citation type="submission" date="2019-07" db="EMBL/GenBank/DDBJ databases">
        <title>De Novo Assembly of kiwifruit Actinidia rufa.</title>
        <authorList>
            <person name="Sugita-Konishi S."/>
            <person name="Sato K."/>
            <person name="Mori E."/>
            <person name="Abe Y."/>
            <person name="Kisaki G."/>
            <person name="Hamano K."/>
            <person name="Suezawa K."/>
            <person name="Otani M."/>
            <person name="Fukuda T."/>
            <person name="Manabe T."/>
            <person name="Gomi K."/>
            <person name="Tabuchi M."/>
            <person name="Akimitsu K."/>
            <person name="Kataoka I."/>
        </authorList>
    </citation>
    <scope>NUCLEOTIDE SEQUENCE [LARGE SCALE GENOMIC DNA]</scope>
    <source>
        <strain evidence="2">cv. Fuchu</strain>
    </source>
</reference>
<protein>
    <submittedName>
        <fullName evidence="1">Uncharacterized protein</fullName>
    </submittedName>
</protein>
<keyword evidence="2" id="KW-1185">Reference proteome</keyword>
<accession>A0A7J0EC18</accession>
<gene>
    <name evidence="1" type="ORF">Acr_03g0007390</name>
</gene>
<comment type="caution">
    <text evidence="1">The sequence shown here is derived from an EMBL/GenBank/DDBJ whole genome shotgun (WGS) entry which is preliminary data.</text>
</comment>
<evidence type="ECO:0000313" key="1">
    <source>
        <dbReference type="EMBL" id="GFY83965.1"/>
    </source>
</evidence>
<name>A0A7J0EC18_9ERIC</name>
<dbReference type="Proteomes" id="UP000585474">
    <property type="component" value="Unassembled WGS sequence"/>
</dbReference>
<organism evidence="1 2">
    <name type="scientific">Actinidia rufa</name>
    <dbReference type="NCBI Taxonomy" id="165716"/>
    <lineage>
        <taxon>Eukaryota</taxon>
        <taxon>Viridiplantae</taxon>
        <taxon>Streptophyta</taxon>
        <taxon>Embryophyta</taxon>
        <taxon>Tracheophyta</taxon>
        <taxon>Spermatophyta</taxon>
        <taxon>Magnoliopsida</taxon>
        <taxon>eudicotyledons</taxon>
        <taxon>Gunneridae</taxon>
        <taxon>Pentapetalae</taxon>
        <taxon>asterids</taxon>
        <taxon>Ericales</taxon>
        <taxon>Actinidiaceae</taxon>
        <taxon>Actinidia</taxon>
    </lineage>
</organism>